<proteinExistence type="predicted"/>
<organism evidence="2 3">
    <name type="scientific">Sorghum bicolor</name>
    <name type="common">Sorghum</name>
    <name type="synonym">Sorghum vulgare</name>
    <dbReference type="NCBI Taxonomy" id="4558"/>
    <lineage>
        <taxon>Eukaryota</taxon>
        <taxon>Viridiplantae</taxon>
        <taxon>Streptophyta</taxon>
        <taxon>Embryophyta</taxon>
        <taxon>Tracheophyta</taxon>
        <taxon>Spermatophyta</taxon>
        <taxon>Magnoliopsida</taxon>
        <taxon>Liliopsida</taxon>
        <taxon>Poales</taxon>
        <taxon>Poaceae</taxon>
        <taxon>PACMAD clade</taxon>
        <taxon>Panicoideae</taxon>
        <taxon>Andropogonodae</taxon>
        <taxon>Andropogoneae</taxon>
        <taxon>Sorghinae</taxon>
        <taxon>Sorghum</taxon>
    </lineage>
</organism>
<sequence length="137" mass="14484">MGAAMAAAHSLPSRPISARASRRGDGGAARGRRGASAPDAAGRCRCVLFHPEVATSARGGSASCGRRASVNGHRPFPHRPWGQAMRHGCDLRRWSYLCSPSVHPLASLSPPPPPLSLLYAVNLLGARFLHWMGDLEG</sequence>
<name>A0A1Z5RLW4_SORBI</name>
<gene>
    <name evidence="2" type="ORF">SORBI_3004G112600</name>
</gene>
<evidence type="ECO:0000313" key="2">
    <source>
        <dbReference type="EMBL" id="OQU84718.1"/>
    </source>
</evidence>
<dbReference type="AlphaFoldDB" id="A0A1Z5RLW4"/>
<protein>
    <submittedName>
        <fullName evidence="2">Uncharacterized protein</fullName>
    </submittedName>
</protein>
<feature type="region of interest" description="Disordered" evidence="1">
    <location>
        <begin position="1"/>
        <end position="39"/>
    </location>
</feature>
<feature type="compositionally biased region" description="Low complexity" evidence="1">
    <location>
        <begin position="10"/>
        <end position="19"/>
    </location>
</feature>
<accession>A0A1Z5RLW4</accession>
<dbReference type="EMBL" id="CM000763">
    <property type="protein sequence ID" value="OQU84718.1"/>
    <property type="molecule type" value="Genomic_DNA"/>
</dbReference>
<reference evidence="3" key="2">
    <citation type="journal article" date="2018" name="Plant J.">
        <title>The Sorghum bicolor reference genome: improved assembly, gene annotations, a transcriptome atlas, and signatures of genome organization.</title>
        <authorList>
            <person name="McCormick R.F."/>
            <person name="Truong S.K."/>
            <person name="Sreedasyam A."/>
            <person name="Jenkins J."/>
            <person name="Shu S."/>
            <person name="Sims D."/>
            <person name="Kennedy M."/>
            <person name="Amirebrahimi M."/>
            <person name="Weers B.D."/>
            <person name="McKinley B."/>
            <person name="Mattison A."/>
            <person name="Morishige D.T."/>
            <person name="Grimwood J."/>
            <person name="Schmutz J."/>
            <person name="Mullet J.E."/>
        </authorList>
    </citation>
    <scope>NUCLEOTIDE SEQUENCE [LARGE SCALE GENOMIC DNA]</scope>
    <source>
        <strain evidence="3">cv. BTx623</strain>
    </source>
</reference>
<keyword evidence="3" id="KW-1185">Reference proteome</keyword>
<dbReference type="Proteomes" id="UP000000768">
    <property type="component" value="Chromosome 4"/>
</dbReference>
<dbReference type="ExpressionAtlas" id="A0A1Z5RLW4">
    <property type="expression patterns" value="baseline and differential"/>
</dbReference>
<dbReference type="Gramene" id="OQU84718">
    <property type="protein sequence ID" value="OQU84718"/>
    <property type="gene ID" value="SORBI_3004G112600"/>
</dbReference>
<evidence type="ECO:0000313" key="3">
    <source>
        <dbReference type="Proteomes" id="UP000000768"/>
    </source>
</evidence>
<evidence type="ECO:0000256" key="1">
    <source>
        <dbReference type="SAM" id="MobiDB-lite"/>
    </source>
</evidence>
<reference evidence="2 3" key="1">
    <citation type="journal article" date="2009" name="Nature">
        <title>The Sorghum bicolor genome and the diversification of grasses.</title>
        <authorList>
            <person name="Paterson A.H."/>
            <person name="Bowers J.E."/>
            <person name="Bruggmann R."/>
            <person name="Dubchak I."/>
            <person name="Grimwood J."/>
            <person name="Gundlach H."/>
            <person name="Haberer G."/>
            <person name="Hellsten U."/>
            <person name="Mitros T."/>
            <person name="Poliakov A."/>
            <person name="Schmutz J."/>
            <person name="Spannagl M."/>
            <person name="Tang H."/>
            <person name="Wang X."/>
            <person name="Wicker T."/>
            <person name="Bharti A.K."/>
            <person name="Chapman J."/>
            <person name="Feltus F.A."/>
            <person name="Gowik U."/>
            <person name="Grigoriev I.V."/>
            <person name="Lyons E."/>
            <person name="Maher C.A."/>
            <person name="Martis M."/>
            <person name="Narechania A."/>
            <person name="Otillar R.P."/>
            <person name="Penning B.W."/>
            <person name="Salamov A.A."/>
            <person name="Wang Y."/>
            <person name="Zhang L."/>
            <person name="Carpita N.C."/>
            <person name="Freeling M."/>
            <person name="Gingle A.R."/>
            <person name="Hash C.T."/>
            <person name="Keller B."/>
            <person name="Klein P."/>
            <person name="Kresovich S."/>
            <person name="McCann M.C."/>
            <person name="Ming R."/>
            <person name="Peterson D.G."/>
            <person name="Mehboob-ur-Rahman"/>
            <person name="Ware D."/>
            <person name="Westhoff P."/>
            <person name="Mayer K.F."/>
            <person name="Messing J."/>
            <person name="Rokhsar D.S."/>
        </authorList>
    </citation>
    <scope>NUCLEOTIDE SEQUENCE [LARGE SCALE GENOMIC DNA]</scope>
    <source>
        <strain evidence="3">cv. BTx623</strain>
    </source>
</reference>
<dbReference type="InParanoid" id="A0A1Z5RLW4"/>